<evidence type="ECO:0000313" key="2">
    <source>
        <dbReference type="Proteomes" id="UP000295511"/>
    </source>
</evidence>
<accession>A0A4R5KBU6</accession>
<gene>
    <name evidence="1" type="ORF">E1809_18875</name>
</gene>
<dbReference type="Proteomes" id="UP000295511">
    <property type="component" value="Unassembled WGS sequence"/>
</dbReference>
<dbReference type="OrthoDB" id="4942203at2"/>
<sequence>MIDGLVFPDARECFNDLIDGTQHLGVTVRAVWHLSVDKYGALQGPFPLVLIYSGDGTEGHVDRVDRVTLECYAPGTQAVNVLESIKTFICGTDIETAHGFLDEIKPDQVPKDVPYQSDTLNKAFATFMMTSRPL</sequence>
<evidence type="ECO:0000313" key="1">
    <source>
        <dbReference type="EMBL" id="TDF92045.1"/>
    </source>
</evidence>
<name>A0A4R5KBU6_9MICC</name>
<dbReference type="EMBL" id="SMRU01000025">
    <property type="protein sequence ID" value="TDF92045.1"/>
    <property type="molecule type" value="Genomic_DNA"/>
</dbReference>
<dbReference type="RefSeq" id="WP_133205788.1">
    <property type="nucleotide sequence ID" value="NZ_SMRU01000025.1"/>
</dbReference>
<protein>
    <submittedName>
        <fullName evidence="1">Uncharacterized protein</fullName>
    </submittedName>
</protein>
<reference evidence="1 2" key="1">
    <citation type="submission" date="2019-03" db="EMBL/GenBank/DDBJ databases">
        <title>Whole genome sequence of Arthrobacter sp JH1-1.</title>
        <authorList>
            <person name="Trinh H.N."/>
        </authorList>
    </citation>
    <scope>NUCLEOTIDE SEQUENCE [LARGE SCALE GENOMIC DNA]</scope>
    <source>
        <strain evidence="1 2">JH1-1</strain>
    </source>
</reference>
<dbReference type="AlphaFoldDB" id="A0A4R5KBU6"/>
<organism evidence="1 2">
    <name type="scientific">Arthrobacter terricola</name>
    <dbReference type="NCBI Taxonomy" id="2547396"/>
    <lineage>
        <taxon>Bacteria</taxon>
        <taxon>Bacillati</taxon>
        <taxon>Actinomycetota</taxon>
        <taxon>Actinomycetes</taxon>
        <taxon>Micrococcales</taxon>
        <taxon>Micrococcaceae</taxon>
        <taxon>Arthrobacter</taxon>
    </lineage>
</organism>
<comment type="caution">
    <text evidence="1">The sequence shown here is derived from an EMBL/GenBank/DDBJ whole genome shotgun (WGS) entry which is preliminary data.</text>
</comment>
<keyword evidence="2" id="KW-1185">Reference proteome</keyword>
<proteinExistence type="predicted"/>